<evidence type="ECO:0000313" key="1">
    <source>
        <dbReference type="EMBL" id="MBF8192984.1"/>
    </source>
</evidence>
<sequence length="116" mass="12514">VVSPPGFMTMSELLEICVRVTGSDASLRWVDGETLLAAGVRPWTDLPIWLVGSDHDYMHGGDVSKAVAAGLRFRPPAETVADTWAWLQDIGGHAPMRPDRPQVGLDPALEAKLLSP</sequence>
<dbReference type="EMBL" id="JADOGI010000247">
    <property type="protein sequence ID" value="MBF8192984.1"/>
    <property type="molecule type" value="Genomic_DNA"/>
</dbReference>
<comment type="caution">
    <text evidence="1">The sequence shown here is derived from an EMBL/GenBank/DDBJ whole genome shotgun (WGS) entry which is preliminary data.</text>
</comment>
<name>A0A931AL80_9ACTN</name>
<accession>A0A931AL80</accession>
<reference evidence="1" key="1">
    <citation type="submission" date="2020-11" db="EMBL/GenBank/DDBJ databases">
        <title>Whole-genome analyses of Nonomuraea sp. K274.</title>
        <authorList>
            <person name="Veyisoglu A."/>
        </authorList>
    </citation>
    <scope>NUCLEOTIDE SEQUENCE</scope>
    <source>
        <strain evidence="1">K274</strain>
    </source>
</reference>
<organism evidence="1 2">
    <name type="scientific">Nonomuraea cypriaca</name>
    <dbReference type="NCBI Taxonomy" id="1187855"/>
    <lineage>
        <taxon>Bacteria</taxon>
        <taxon>Bacillati</taxon>
        <taxon>Actinomycetota</taxon>
        <taxon>Actinomycetes</taxon>
        <taxon>Streptosporangiales</taxon>
        <taxon>Streptosporangiaceae</taxon>
        <taxon>Nonomuraea</taxon>
    </lineage>
</organism>
<evidence type="ECO:0000313" key="2">
    <source>
        <dbReference type="Proteomes" id="UP000605361"/>
    </source>
</evidence>
<keyword evidence="2" id="KW-1185">Reference proteome</keyword>
<dbReference type="Proteomes" id="UP000605361">
    <property type="component" value="Unassembled WGS sequence"/>
</dbReference>
<feature type="non-terminal residue" evidence="1">
    <location>
        <position position="1"/>
    </location>
</feature>
<proteinExistence type="predicted"/>
<gene>
    <name evidence="1" type="ORF">ITP53_46410</name>
</gene>
<dbReference type="AlphaFoldDB" id="A0A931AL80"/>
<protein>
    <submittedName>
        <fullName evidence="1">Reductase</fullName>
    </submittedName>
</protein>